<evidence type="ECO:0000256" key="2">
    <source>
        <dbReference type="ARBA" id="ARBA00022692"/>
    </source>
</evidence>
<evidence type="ECO:0000313" key="6">
    <source>
        <dbReference type="Ensembl" id="ENSSRHP00000009435.1"/>
    </source>
</evidence>
<protein>
    <submittedName>
        <fullName evidence="6">Uncharacterized LOC107736444</fullName>
    </submittedName>
</protein>
<reference evidence="6" key="2">
    <citation type="submission" date="2025-09" db="UniProtKB">
        <authorList>
            <consortium name="Ensembl"/>
        </authorList>
    </citation>
    <scope>IDENTIFICATION</scope>
</reference>
<feature type="transmembrane region" description="Helical" evidence="5">
    <location>
        <begin position="121"/>
        <end position="142"/>
    </location>
</feature>
<comment type="subcellular location">
    <subcellularLocation>
        <location evidence="1">Membrane</location>
        <topology evidence="1">Multi-pass membrane protein</topology>
    </subcellularLocation>
</comment>
<keyword evidence="7" id="KW-1185">Reference proteome</keyword>
<keyword evidence="4 5" id="KW-0472">Membrane</keyword>
<reference evidence="6" key="1">
    <citation type="submission" date="2025-08" db="UniProtKB">
        <authorList>
            <consortium name="Ensembl"/>
        </authorList>
    </citation>
    <scope>IDENTIFICATION</scope>
</reference>
<dbReference type="Pfam" id="PF04103">
    <property type="entry name" value="CD20"/>
    <property type="match status" value="1"/>
</dbReference>
<evidence type="ECO:0000256" key="5">
    <source>
        <dbReference type="SAM" id="Phobius"/>
    </source>
</evidence>
<feature type="transmembrane region" description="Helical" evidence="5">
    <location>
        <begin position="57"/>
        <end position="79"/>
    </location>
</feature>
<name>A0A673G2F1_9TELE</name>
<evidence type="ECO:0000313" key="7">
    <source>
        <dbReference type="Proteomes" id="UP000472270"/>
    </source>
</evidence>
<keyword evidence="3 5" id="KW-1133">Transmembrane helix</keyword>
<dbReference type="GO" id="GO:0016020">
    <property type="term" value="C:membrane"/>
    <property type="evidence" value="ECO:0007669"/>
    <property type="project" value="UniProtKB-SubCell"/>
</dbReference>
<feature type="transmembrane region" description="Helical" evidence="5">
    <location>
        <begin position="162"/>
        <end position="183"/>
    </location>
</feature>
<dbReference type="PANTHER" id="PTHR37359">
    <property type="entry name" value="TRANSMEMBRANE PROTEIN 253"/>
    <property type="match status" value="1"/>
</dbReference>
<proteinExistence type="predicted"/>
<accession>A0A673G2F1</accession>
<evidence type="ECO:0000256" key="3">
    <source>
        <dbReference type="ARBA" id="ARBA00022989"/>
    </source>
</evidence>
<keyword evidence="2 5" id="KW-0812">Transmembrane</keyword>
<dbReference type="Proteomes" id="UP000472270">
    <property type="component" value="Unassembled WGS sequence"/>
</dbReference>
<dbReference type="AlphaFoldDB" id="A0A673G2F1"/>
<evidence type="ECO:0000256" key="1">
    <source>
        <dbReference type="ARBA" id="ARBA00004141"/>
    </source>
</evidence>
<dbReference type="Ensembl" id="ENSSRHT00000009730.1">
    <property type="protein sequence ID" value="ENSSRHP00000009435.1"/>
    <property type="gene ID" value="ENSSRHG00000005431.1"/>
</dbReference>
<evidence type="ECO:0000256" key="4">
    <source>
        <dbReference type="ARBA" id="ARBA00023136"/>
    </source>
</evidence>
<feature type="transmembrane region" description="Helical" evidence="5">
    <location>
        <begin position="91"/>
        <end position="109"/>
    </location>
</feature>
<gene>
    <name evidence="6" type="primary">LOC107736444</name>
</gene>
<dbReference type="PANTHER" id="PTHR37359:SF1">
    <property type="entry name" value="TRANSMEMBRANE PROTEIN 253"/>
    <property type="match status" value="1"/>
</dbReference>
<sequence>MPGIPEMTQNMFQEGLHQVFFKERPLPRTLLADDSATGELMEDRLVRWFGTVVNTRLLLSGVVQIFSAAFCILSTFSYSCLTFSCSASMTAPIWCSLFYLATGSLAIDVQRKPKKIKVMTLMGLNIFSILFAVCSCVTFFIKSSQMEKATPPQRIGVHVLKGSGFMSILQCMLAAIYMLFLIWRGMKSYRTLYRQDYITIIQVQHSHIQASKYYEYSINTGFLRVLKSKS</sequence>
<dbReference type="InterPro" id="IPR007237">
    <property type="entry name" value="CD20-like"/>
</dbReference>
<organism evidence="6 7">
    <name type="scientific">Sinocyclocheilus rhinocerous</name>
    <dbReference type="NCBI Taxonomy" id="307959"/>
    <lineage>
        <taxon>Eukaryota</taxon>
        <taxon>Metazoa</taxon>
        <taxon>Chordata</taxon>
        <taxon>Craniata</taxon>
        <taxon>Vertebrata</taxon>
        <taxon>Euteleostomi</taxon>
        <taxon>Actinopterygii</taxon>
        <taxon>Neopterygii</taxon>
        <taxon>Teleostei</taxon>
        <taxon>Ostariophysi</taxon>
        <taxon>Cypriniformes</taxon>
        <taxon>Cyprinidae</taxon>
        <taxon>Cyprininae</taxon>
        <taxon>Sinocyclocheilus</taxon>
    </lineage>
</organism>
<dbReference type="InterPro" id="IPR038874">
    <property type="entry name" value="TMEM253"/>
</dbReference>